<evidence type="ECO:0000313" key="3">
    <source>
        <dbReference type="Proteomes" id="UP000249739"/>
    </source>
</evidence>
<evidence type="ECO:0000256" key="1">
    <source>
        <dbReference type="SAM" id="MobiDB-lite"/>
    </source>
</evidence>
<feature type="compositionally biased region" description="Polar residues" evidence="1">
    <location>
        <begin position="80"/>
        <end position="91"/>
    </location>
</feature>
<evidence type="ECO:0000313" key="2">
    <source>
        <dbReference type="EMBL" id="PZP55445.1"/>
    </source>
</evidence>
<dbReference type="EMBL" id="QFOT01000069">
    <property type="protein sequence ID" value="PZP55445.1"/>
    <property type="molecule type" value="Genomic_DNA"/>
</dbReference>
<feature type="region of interest" description="Disordered" evidence="1">
    <location>
        <begin position="45"/>
        <end position="93"/>
    </location>
</feature>
<proteinExistence type="predicted"/>
<organism evidence="2 3">
    <name type="scientific">Micavibrio aeruginosavorus</name>
    <dbReference type="NCBI Taxonomy" id="349221"/>
    <lineage>
        <taxon>Bacteria</taxon>
        <taxon>Pseudomonadati</taxon>
        <taxon>Bdellovibrionota</taxon>
        <taxon>Bdellovibrionia</taxon>
        <taxon>Bdellovibrionales</taxon>
        <taxon>Pseudobdellovibrionaceae</taxon>
        <taxon>Micavibrio</taxon>
    </lineage>
</organism>
<comment type="caution">
    <text evidence="2">The sequence shown here is derived from an EMBL/GenBank/DDBJ whole genome shotgun (WGS) entry which is preliminary data.</text>
</comment>
<name>A0A2W5FHG4_9BACT</name>
<accession>A0A2W5FHG4</accession>
<feature type="region of interest" description="Disordered" evidence="1">
    <location>
        <begin position="112"/>
        <end position="131"/>
    </location>
</feature>
<dbReference type="AlphaFoldDB" id="A0A2W5FHG4"/>
<dbReference type="Proteomes" id="UP000249739">
    <property type="component" value="Unassembled WGS sequence"/>
</dbReference>
<reference evidence="2 3" key="1">
    <citation type="submission" date="2017-08" db="EMBL/GenBank/DDBJ databases">
        <title>Infants hospitalized years apart are colonized by the same room-sourced microbial strains.</title>
        <authorList>
            <person name="Brooks B."/>
            <person name="Olm M.R."/>
            <person name="Firek B.A."/>
            <person name="Baker R."/>
            <person name="Thomas B.C."/>
            <person name="Morowitz M.J."/>
            <person name="Banfield J.F."/>
        </authorList>
    </citation>
    <scope>NUCLEOTIDE SEQUENCE [LARGE SCALE GENOMIC DNA]</scope>
    <source>
        <strain evidence="2">S2_006_000_R2_64</strain>
    </source>
</reference>
<sequence length="258" mass="27836">MKQKAQWEAQRENYVTQSIIVAPSSIFTNTCYKKQLGVTMDKLGLEETSGNSSSKKKFEDDVAENSTISNEFEDPESDGQKSTSKPTSSSDFECDAMSKLWEQSACANFKHGNLPSLAETGATGTDSDSRKYIDADGKEQACTTGKDDTSAGSSPFKFDQFKEDVYGTDDNPGTNLAGYTKPDPELCKRLPFSELGNLTDSKGNKLCTQQPGQQDLCAVGKSTGTPWPGDTSINGIYCTNKGCSAQLVSGKLICKKTP</sequence>
<gene>
    <name evidence="2" type="ORF">DI586_06885</name>
</gene>
<protein>
    <submittedName>
        <fullName evidence="2">Uncharacterized protein</fullName>
    </submittedName>
</protein>